<dbReference type="GO" id="GO:0071439">
    <property type="term" value="C:clathrin complex"/>
    <property type="evidence" value="ECO:0007669"/>
    <property type="project" value="TreeGrafter"/>
</dbReference>
<dbReference type="GO" id="GO:0006886">
    <property type="term" value="P:intracellular protein transport"/>
    <property type="evidence" value="ECO:0007669"/>
    <property type="project" value="InterPro"/>
</dbReference>
<evidence type="ECO:0000313" key="4">
    <source>
        <dbReference type="Proteomes" id="UP001187192"/>
    </source>
</evidence>
<dbReference type="GO" id="GO:0009506">
    <property type="term" value="C:plasmodesma"/>
    <property type="evidence" value="ECO:0007669"/>
    <property type="project" value="TreeGrafter"/>
</dbReference>
<feature type="transmembrane region" description="Helical" evidence="2">
    <location>
        <begin position="27"/>
        <end position="48"/>
    </location>
</feature>
<dbReference type="GO" id="GO:0009507">
    <property type="term" value="C:chloroplast"/>
    <property type="evidence" value="ECO:0007669"/>
    <property type="project" value="TreeGrafter"/>
</dbReference>
<feature type="region of interest" description="Disordered" evidence="1">
    <location>
        <begin position="239"/>
        <end position="273"/>
    </location>
</feature>
<dbReference type="PANTHER" id="PTHR10292:SF34">
    <property type="entry name" value="CLATHRIN HEAVY CHAIN 1-RELATED"/>
    <property type="match status" value="1"/>
</dbReference>
<dbReference type="GO" id="GO:0006898">
    <property type="term" value="P:receptor-mediated endocytosis"/>
    <property type="evidence" value="ECO:0007669"/>
    <property type="project" value="TreeGrafter"/>
</dbReference>
<dbReference type="GO" id="GO:0032051">
    <property type="term" value="F:clathrin light chain binding"/>
    <property type="evidence" value="ECO:0007669"/>
    <property type="project" value="TreeGrafter"/>
</dbReference>
<protein>
    <submittedName>
        <fullName evidence="3">Uncharacterized protein</fullName>
    </submittedName>
</protein>
<gene>
    <name evidence="3" type="ORF">TIFTF001_010506</name>
</gene>
<name>A0AA88D3F9_FICCA</name>
<dbReference type="GO" id="GO:0005198">
    <property type="term" value="F:structural molecule activity"/>
    <property type="evidence" value="ECO:0007669"/>
    <property type="project" value="InterPro"/>
</dbReference>
<dbReference type="GO" id="GO:0030132">
    <property type="term" value="C:clathrin coat of coated pit"/>
    <property type="evidence" value="ECO:0007669"/>
    <property type="project" value="InterPro"/>
</dbReference>
<dbReference type="AlphaFoldDB" id="A0AA88D3F9"/>
<feature type="compositionally biased region" description="Polar residues" evidence="1">
    <location>
        <begin position="322"/>
        <end position="333"/>
    </location>
</feature>
<dbReference type="GO" id="GO:0030130">
    <property type="term" value="C:clathrin coat of trans-Golgi network vesicle"/>
    <property type="evidence" value="ECO:0007669"/>
    <property type="project" value="InterPro"/>
</dbReference>
<dbReference type="PANTHER" id="PTHR10292">
    <property type="entry name" value="CLATHRIN HEAVY CHAIN RELATED"/>
    <property type="match status" value="1"/>
</dbReference>
<evidence type="ECO:0000256" key="1">
    <source>
        <dbReference type="SAM" id="MobiDB-lite"/>
    </source>
</evidence>
<keyword evidence="2" id="KW-1133">Transmembrane helix</keyword>
<dbReference type="SUPFAM" id="SSF50989">
    <property type="entry name" value="Clathrin heavy-chain terminal domain"/>
    <property type="match status" value="1"/>
</dbReference>
<evidence type="ECO:0000313" key="3">
    <source>
        <dbReference type="EMBL" id="GMN41276.1"/>
    </source>
</evidence>
<proteinExistence type="predicted"/>
<dbReference type="Proteomes" id="UP001187192">
    <property type="component" value="Unassembled WGS sequence"/>
</dbReference>
<feature type="compositionally biased region" description="Basic and acidic residues" evidence="1">
    <location>
        <begin position="246"/>
        <end position="262"/>
    </location>
</feature>
<organism evidence="3 4">
    <name type="scientific">Ficus carica</name>
    <name type="common">Common fig</name>
    <dbReference type="NCBI Taxonomy" id="3494"/>
    <lineage>
        <taxon>Eukaryota</taxon>
        <taxon>Viridiplantae</taxon>
        <taxon>Streptophyta</taxon>
        <taxon>Embryophyta</taxon>
        <taxon>Tracheophyta</taxon>
        <taxon>Spermatophyta</taxon>
        <taxon>Magnoliopsida</taxon>
        <taxon>eudicotyledons</taxon>
        <taxon>Gunneridae</taxon>
        <taxon>Pentapetalae</taxon>
        <taxon>rosids</taxon>
        <taxon>fabids</taxon>
        <taxon>Rosales</taxon>
        <taxon>Moraceae</taxon>
        <taxon>Ficeae</taxon>
        <taxon>Ficus</taxon>
    </lineage>
</organism>
<dbReference type="Gene3D" id="2.130.10.110">
    <property type="entry name" value="Clathrin heavy-chain terminal domain"/>
    <property type="match status" value="2"/>
</dbReference>
<keyword evidence="2" id="KW-0812">Transmembrane</keyword>
<keyword evidence="4" id="KW-1185">Reference proteome</keyword>
<evidence type="ECO:0000256" key="2">
    <source>
        <dbReference type="SAM" id="Phobius"/>
    </source>
</evidence>
<sequence length="345" mass="39027">MIIVFVPLRPILMIDVYAPMRHLSPFLNINVLSLWHCVLFLMLVILFLHPCAFDVCPLLTAPQNSIVIVDMNMPNRPLRMPITADYALMNPNSKILALKAQVQGTNQDRLQIFNIELKTTLKSHLMPEQRPQMVKGNMQLFSVDQQRSQGLEAHTAAFTQFKVPGIENPSTLISFTTKPKLHIIELGAQPVYTNRISPDPIFLTAEASSLGGFYAINKMGKLNTLELADILAERGDLPGAENLATQDRRRQKERDEVEKETQGDQATETEQRRKTDDILARLIKIEQNQQDMKIDLTSIKNTLLDVSKNINEMNAKMFHTPGTASTLPPTNTQEIESEEDEEEEK</sequence>
<dbReference type="InterPro" id="IPR016025">
    <property type="entry name" value="Clathrin_H-chain_N"/>
</dbReference>
<comment type="caution">
    <text evidence="3">The sequence shown here is derived from an EMBL/GenBank/DDBJ whole genome shotgun (WGS) entry which is preliminary data.</text>
</comment>
<reference evidence="3" key="1">
    <citation type="submission" date="2023-07" db="EMBL/GenBank/DDBJ databases">
        <title>draft genome sequence of fig (Ficus carica).</title>
        <authorList>
            <person name="Takahashi T."/>
            <person name="Nishimura K."/>
        </authorList>
    </citation>
    <scope>NUCLEOTIDE SEQUENCE</scope>
</reference>
<feature type="compositionally biased region" description="Acidic residues" evidence="1">
    <location>
        <begin position="335"/>
        <end position="345"/>
    </location>
</feature>
<dbReference type="EMBL" id="BTGU01000012">
    <property type="protein sequence ID" value="GMN41276.1"/>
    <property type="molecule type" value="Genomic_DNA"/>
</dbReference>
<feature type="region of interest" description="Disordered" evidence="1">
    <location>
        <begin position="319"/>
        <end position="345"/>
    </location>
</feature>
<keyword evidence="2" id="KW-0472">Membrane</keyword>
<accession>A0AA88D3F9</accession>